<protein>
    <submittedName>
        <fullName evidence="1">Uncharacterized protein</fullName>
    </submittedName>
</protein>
<evidence type="ECO:0000313" key="1">
    <source>
        <dbReference type="EMBL" id="WXA93891.1"/>
    </source>
</evidence>
<name>A0ABZ2KBX7_9BACT</name>
<organism evidence="1 2">
    <name type="scientific">Pendulispora brunnea</name>
    <dbReference type="NCBI Taxonomy" id="2905690"/>
    <lineage>
        <taxon>Bacteria</taxon>
        <taxon>Pseudomonadati</taxon>
        <taxon>Myxococcota</taxon>
        <taxon>Myxococcia</taxon>
        <taxon>Myxococcales</taxon>
        <taxon>Sorangiineae</taxon>
        <taxon>Pendulisporaceae</taxon>
        <taxon>Pendulispora</taxon>
    </lineage>
</organism>
<accession>A0ABZ2KBX7</accession>
<proteinExistence type="predicted"/>
<gene>
    <name evidence="1" type="ORF">LZC95_46485</name>
</gene>
<keyword evidence="2" id="KW-1185">Reference proteome</keyword>
<reference evidence="1 2" key="1">
    <citation type="submission" date="2021-12" db="EMBL/GenBank/DDBJ databases">
        <title>Discovery of the Pendulisporaceae a myxobacterial family with distinct sporulation behavior and unique specialized metabolism.</title>
        <authorList>
            <person name="Garcia R."/>
            <person name="Popoff A."/>
            <person name="Bader C.D."/>
            <person name="Loehr J."/>
            <person name="Walesch S."/>
            <person name="Walt C."/>
            <person name="Boldt J."/>
            <person name="Bunk B."/>
            <person name="Haeckl F.J.F.P.J."/>
            <person name="Gunesch A.P."/>
            <person name="Birkelbach J."/>
            <person name="Nuebel U."/>
            <person name="Pietschmann T."/>
            <person name="Bach T."/>
            <person name="Mueller R."/>
        </authorList>
    </citation>
    <scope>NUCLEOTIDE SEQUENCE [LARGE SCALE GENOMIC DNA]</scope>
    <source>
        <strain evidence="1 2">MSr12523</strain>
    </source>
</reference>
<dbReference type="RefSeq" id="WP_394844491.1">
    <property type="nucleotide sequence ID" value="NZ_CP089982.1"/>
</dbReference>
<dbReference type="Proteomes" id="UP001379533">
    <property type="component" value="Chromosome"/>
</dbReference>
<sequence>MFFMLNAAIATDDGSAWSYEPDGKGRYQRVQNGPLSVCLLEDGYRVVDVGGEVLVDEELALEIERLVPESKQARRVAHVRGPQPEMAVRPSMLQLLGIEEIPLSPMSIVPNEEGTIRLKRPFVLDAAYRVKEPNICKIKNNRVTIFSAAIKDLLALREPKLWFEAVCYEGEDPPKDLPVKPVSRIPTREELFGGSKR</sequence>
<dbReference type="EMBL" id="CP089982">
    <property type="protein sequence ID" value="WXA93891.1"/>
    <property type="molecule type" value="Genomic_DNA"/>
</dbReference>
<evidence type="ECO:0000313" key="2">
    <source>
        <dbReference type="Proteomes" id="UP001379533"/>
    </source>
</evidence>